<dbReference type="PANTHER" id="PTHR31278:SF2">
    <property type="entry name" value="SMALL RIBOSOMAL SUBUNIT PROTEIN MS37"/>
    <property type="match status" value="1"/>
</dbReference>
<keyword evidence="2" id="KW-1185">Reference proteome</keyword>
<evidence type="ECO:0000313" key="2">
    <source>
        <dbReference type="Proteomes" id="UP001162483"/>
    </source>
</evidence>
<evidence type="ECO:0008006" key="3">
    <source>
        <dbReference type="Google" id="ProtNLM"/>
    </source>
</evidence>
<protein>
    <recommendedName>
        <fullName evidence="3">Coiled-coil-helix-coiled-coil-helix domain-containing protein 1</fullName>
    </recommendedName>
</protein>
<dbReference type="PROSITE" id="PS51808">
    <property type="entry name" value="CHCH"/>
    <property type="match status" value="1"/>
</dbReference>
<dbReference type="SUPFAM" id="SSF47072">
    <property type="entry name" value="Cysteine alpha-hairpin motif"/>
    <property type="match status" value="1"/>
</dbReference>
<dbReference type="InterPro" id="IPR009069">
    <property type="entry name" value="Cys_alpha_HP_mot_SF"/>
</dbReference>
<name>A0ABN9CQM8_9NEOB</name>
<organism evidence="1 2">
    <name type="scientific">Staurois parvus</name>
    <dbReference type="NCBI Taxonomy" id="386267"/>
    <lineage>
        <taxon>Eukaryota</taxon>
        <taxon>Metazoa</taxon>
        <taxon>Chordata</taxon>
        <taxon>Craniata</taxon>
        <taxon>Vertebrata</taxon>
        <taxon>Euteleostomi</taxon>
        <taxon>Amphibia</taxon>
        <taxon>Batrachia</taxon>
        <taxon>Anura</taxon>
        <taxon>Neobatrachia</taxon>
        <taxon>Ranoidea</taxon>
        <taxon>Ranidae</taxon>
        <taxon>Staurois</taxon>
    </lineage>
</organism>
<reference evidence="1" key="1">
    <citation type="submission" date="2023-05" db="EMBL/GenBank/DDBJ databases">
        <authorList>
            <person name="Stuckert A."/>
        </authorList>
    </citation>
    <scope>NUCLEOTIDE SEQUENCE</scope>
</reference>
<sequence length="120" mass="13396">MAAEGVIMQAKVARLLSRRFGKPILVPKKPLELTDRVSNRKAKIAEASCLSEMAVLMACWKENTFSDKICSNEINIFYKCVAQAQADRNAGSHEEVPAGLLPADKVNKLLKKYPNRKHEI</sequence>
<comment type="caution">
    <text evidence="1">The sequence shown here is derived from an EMBL/GenBank/DDBJ whole genome shotgun (WGS) entry which is preliminary data.</text>
</comment>
<dbReference type="Proteomes" id="UP001162483">
    <property type="component" value="Unassembled WGS sequence"/>
</dbReference>
<proteinExistence type="predicted"/>
<dbReference type="EMBL" id="CATNWA010011215">
    <property type="protein sequence ID" value="CAI9561332.1"/>
    <property type="molecule type" value="Genomic_DNA"/>
</dbReference>
<gene>
    <name evidence="1" type="ORF">SPARVUS_LOCUS5414406</name>
</gene>
<dbReference type="PANTHER" id="PTHR31278">
    <property type="entry name" value="CHCHD1"/>
    <property type="match status" value="1"/>
</dbReference>
<evidence type="ECO:0000313" key="1">
    <source>
        <dbReference type="EMBL" id="CAI9561332.1"/>
    </source>
</evidence>
<accession>A0ABN9CQM8</accession>
<dbReference type="InterPro" id="IPR033620">
    <property type="entry name" value="Ribosomal_mS37_met"/>
</dbReference>